<comment type="caution">
    <text evidence="12">The sequence shown here is derived from an EMBL/GenBank/DDBJ whole genome shotgun (WGS) entry which is preliminary data.</text>
</comment>
<dbReference type="Proteomes" id="UP000077857">
    <property type="component" value="Unassembled WGS sequence"/>
</dbReference>
<dbReference type="SMART" id="SM00422">
    <property type="entry name" value="HTH_MERR"/>
    <property type="match status" value="1"/>
</dbReference>
<dbReference type="PROSITE" id="PS50937">
    <property type="entry name" value="HTH_MERR_2"/>
    <property type="match status" value="1"/>
</dbReference>
<feature type="domain" description="HTH merR-type" evidence="11">
    <location>
        <begin position="3"/>
        <end position="72"/>
    </location>
</feature>
<proteinExistence type="predicted"/>
<dbReference type="Gene3D" id="1.10.1660.10">
    <property type="match status" value="1"/>
</dbReference>
<dbReference type="AlphaFoldDB" id="A0A177NQI7"/>
<evidence type="ECO:0000256" key="1">
    <source>
        <dbReference type="ARBA" id="ARBA00017146"/>
    </source>
</evidence>
<evidence type="ECO:0000256" key="4">
    <source>
        <dbReference type="ARBA" id="ARBA00022723"/>
    </source>
</evidence>
<evidence type="ECO:0000259" key="11">
    <source>
        <dbReference type="PROSITE" id="PS50937"/>
    </source>
</evidence>
<evidence type="ECO:0000256" key="8">
    <source>
        <dbReference type="ARBA" id="ARBA00023159"/>
    </source>
</evidence>
<dbReference type="GO" id="GO:0003677">
    <property type="term" value="F:DNA binding"/>
    <property type="evidence" value="ECO:0007669"/>
    <property type="project" value="UniProtKB-KW"/>
</dbReference>
<keyword evidence="3" id="KW-0678">Repressor</keyword>
<keyword evidence="9" id="KW-0804">Transcription</keyword>
<protein>
    <recommendedName>
        <fullName evidence="1">Mercuric resistance operon regulatory protein</fullName>
    </recommendedName>
</protein>
<evidence type="ECO:0000313" key="13">
    <source>
        <dbReference type="Proteomes" id="UP000077857"/>
    </source>
</evidence>
<dbReference type="PRINTS" id="PR00040">
    <property type="entry name" value="HTHMERR"/>
</dbReference>
<dbReference type="PANTHER" id="PTHR30204:SF69">
    <property type="entry name" value="MERR-FAMILY TRANSCRIPTIONAL REGULATOR"/>
    <property type="match status" value="1"/>
</dbReference>
<keyword evidence="6" id="KW-0805">Transcription regulation</keyword>
<dbReference type="RefSeq" id="WP_064039146.1">
    <property type="nucleotide sequence ID" value="NZ_LUUJ01000032.1"/>
</dbReference>
<keyword evidence="8" id="KW-0010">Activator</keyword>
<dbReference type="InterPro" id="IPR047057">
    <property type="entry name" value="MerR_fam"/>
</dbReference>
<dbReference type="InterPro" id="IPR000551">
    <property type="entry name" value="MerR-type_HTH_dom"/>
</dbReference>
<evidence type="ECO:0000256" key="5">
    <source>
        <dbReference type="ARBA" id="ARBA00022914"/>
    </source>
</evidence>
<reference evidence="12 13" key="1">
    <citation type="submission" date="2016-03" db="EMBL/GenBank/DDBJ databases">
        <authorList>
            <person name="Ploux O."/>
        </authorList>
    </citation>
    <scope>NUCLEOTIDE SEQUENCE [LARGE SCALE GENOMIC DNA]</scope>
    <source>
        <strain evidence="12 13">R-45378</strain>
    </source>
</reference>
<evidence type="ECO:0000256" key="6">
    <source>
        <dbReference type="ARBA" id="ARBA00023015"/>
    </source>
</evidence>
<dbReference type="Pfam" id="PF13411">
    <property type="entry name" value="MerR_1"/>
    <property type="match status" value="1"/>
</dbReference>
<evidence type="ECO:0000256" key="10">
    <source>
        <dbReference type="ARBA" id="ARBA00024874"/>
    </source>
</evidence>
<gene>
    <name evidence="12" type="ORF">A1507_22980</name>
</gene>
<evidence type="ECO:0000256" key="3">
    <source>
        <dbReference type="ARBA" id="ARBA00022491"/>
    </source>
</evidence>
<dbReference type="GO" id="GO:0045340">
    <property type="term" value="F:mercury ion binding"/>
    <property type="evidence" value="ECO:0007669"/>
    <property type="project" value="InterPro"/>
</dbReference>
<keyword evidence="2" id="KW-0475">Mercuric resistance</keyword>
<dbReference type="PANTHER" id="PTHR30204">
    <property type="entry name" value="REDOX-CYCLING DRUG-SENSING TRANSCRIPTIONAL ACTIVATOR SOXR"/>
    <property type="match status" value="1"/>
</dbReference>
<dbReference type="OrthoDB" id="9808480at2"/>
<dbReference type="InterPro" id="IPR009061">
    <property type="entry name" value="DNA-bd_dom_put_sf"/>
</dbReference>
<comment type="function">
    <text evidence="10">Mediates the mercuric-dependent induction of mercury resistance operon. In the absence of mercury MerR represses transcription by binding tightly to the mer operator region; when mercury is present the dimeric complex binds a single ion and becomes a potent transcriptional activator, while remaining bound to the mer site.</text>
</comment>
<dbReference type="GO" id="GO:0046689">
    <property type="term" value="P:response to mercury ion"/>
    <property type="evidence" value="ECO:0007669"/>
    <property type="project" value="UniProtKB-KW"/>
</dbReference>
<keyword evidence="7" id="KW-0238">DNA-binding</keyword>
<dbReference type="SUPFAM" id="SSF46955">
    <property type="entry name" value="Putative DNA-binding domain"/>
    <property type="match status" value="1"/>
</dbReference>
<keyword evidence="5" id="KW-0476">Mercury</keyword>
<dbReference type="CDD" id="cd04783">
    <property type="entry name" value="HTH_MerR1"/>
    <property type="match status" value="1"/>
</dbReference>
<sequence>MSSLTIGKLAKQTGVTIETIRHYQRIGLLPEPDKPDSGYRCYSDDAVIQIRFIKRAQQAGFTLKEIATLLALDGAHCADVRQLAEQKCQQIDQQIKDLTALRQILGALVNDCQQTASSTHCAILDAFSEDASTQP</sequence>
<keyword evidence="4" id="KW-0479">Metal-binding</keyword>
<organism evidence="12 13">
    <name type="scientific">Methylomonas koyamae</name>
    <dbReference type="NCBI Taxonomy" id="702114"/>
    <lineage>
        <taxon>Bacteria</taxon>
        <taxon>Pseudomonadati</taxon>
        <taxon>Pseudomonadota</taxon>
        <taxon>Gammaproteobacteria</taxon>
        <taxon>Methylococcales</taxon>
        <taxon>Methylococcaceae</taxon>
        <taxon>Methylomonas</taxon>
    </lineage>
</organism>
<dbReference type="InterPro" id="IPR011794">
    <property type="entry name" value="MerR"/>
</dbReference>
<evidence type="ECO:0000256" key="7">
    <source>
        <dbReference type="ARBA" id="ARBA00023125"/>
    </source>
</evidence>
<name>A0A177NQI7_9GAMM</name>
<accession>A0A177NQI7</accession>
<dbReference type="PROSITE" id="PS00552">
    <property type="entry name" value="HTH_MERR_1"/>
    <property type="match status" value="1"/>
</dbReference>
<dbReference type="EMBL" id="LUUJ01000032">
    <property type="protein sequence ID" value="OAI20326.1"/>
    <property type="molecule type" value="Genomic_DNA"/>
</dbReference>
<evidence type="ECO:0000256" key="9">
    <source>
        <dbReference type="ARBA" id="ARBA00023163"/>
    </source>
</evidence>
<evidence type="ECO:0000256" key="2">
    <source>
        <dbReference type="ARBA" id="ARBA00022466"/>
    </source>
</evidence>
<evidence type="ECO:0000313" key="12">
    <source>
        <dbReference type="EMBL" id="OAI20326.1"/>
    </source>
</evidence>
<dbReference type="GO" id="GO:0003700">
    <property type="term" value="F:DNA-binding transcription factor activity"/>
    <property type="evidence" value="ECO:0007669"/>
    <property type="project" value="InterPro"/>
</dbReference>